<keyword evidence="3" id="KW-1185">Reference proteome</keyword>
<sequence>MGERLASEVELRVRGERAVLTGTGGGREADPHQVALGAGLAEALHEWAHVAAAVRRSGNGAGGEVVSRRGRQLAGRVAAALGVPVSYLDPVTGRALRVLPPRRQPPVAPARGDGSTPWGTGLTVAAFFAVLAVVAILALARALAHETAGWVAVAATAVVSAGLAPSLWLARSVPIVRWIALGVATGVGLSWAGVLLTVVG</sequence>
<evidence type="ECO:0000313" key="2">
    <source>
        <dbReference type="EMBL" id="NIJ10335.1"/>
    </source>
</evidence>
<feature type="transmembrane region" description="Helical" evidence="1">
    <location>
        <begin position="118"/>
        <end position="140"/>
    </location>
</feature>
<keyword evidence="1" id="KW-0812">Transmembrane</keyword>
<reference evidence="2 3" key="1">
    <citation type="submission" date="2020-03" db="EMBL/GenBank/DDBJ databases">
        <title>Sequencing the genomes of 1000 actinobacteria strains.</title>
        <authorList>
            <person name="Klenk H.-P."/>
        </authorList>
    </citation>
    <scope>NUCLEOTIDE SEQUENCE [LARGE SCALE GENOMIC DNA]</scope>
    <source>
        <strain evidence="2 3">DSM 45685</strain>
    </source>
</reference>
<proteinExistence type="predicted"/>
<protein>
    <recommendedName>
        <fullName evidence="4">DUF2537 domain-containing protein</fullName>
    </recommendedName>
</protein>
<feature type="transmembrane region" description="Helical" evidence="1">
    <location>
        <begin position="147"/>
        <end position="169"/>
    </location>
</feature>
<dbReference type="Pfam" id="PF10801">
    <property type="entry name" value="DUF2537"/>
    <property type="match status" value="1"/>
</dbReference>
<organism evidence="2 3">
    <name type="scientific">Saccharomonospora amisosensis</name>
    <dbReference type="NCBI Taxonomy" id="1128677"/>
    <lineage>
        <taxon>Bacteria</taxon>
        <taxon>Bacillati</taxon>
        <taxon>Actinomycetota</taxon>
        <taxon>Actinomycetes</taxon>
        <taxon>Pseudonocardiales</taxon>
        <taxon>Pseudonocardiaceae</taxon>
        <taxon>Saccharomonospora</taxon>
    </lineage>
</organism>
<dbReference type="EMBL" id="JAAOYM010000001">
    <property type="protein sequence ID" value="NIJ10335.1"/>
    <property type="molecule type" value="Genomic_DNA"/>
</dbReference>
<accession>A0A7X5ULR7</accession>
<evidence type="ECO:0000256" key="1">
    <source>
        <dbReference type="SAM" id="Phobius"/>
    </source>
</evidence>
<keyword evidence="1" id="KW-1133">Transmembrane helix</keyword>
<feature type="transmembrane region" description="Helical" evidence="1">
    <location>
        <begin position="175"/>
        <end position="199"/>
    </location>
</feature>
<comment type="caution">
    <text evidence="2">The sequence shown here is derived from an EMBL/GenBank/DDBJ whole genome shotgun (WGS) entry which is preliminary data.</text>
</comment>
<dbReference type="AlphaFoldDB" id="A0A7X5ULR7"/>
<evidence type="ECO:0008006" key="4">
    <source>
        <dbReference type="Google" id="ProtNLM"/>
    </source>
</evidence>
<dbReference type="Proteomes" id="UP000545493">
    <property type="component" value="Unassembled WGS sequence"/>
</dbReference>
<dbReference type="InterPro" id="IPR024244">
    <property type="entry name" value="DUF2537"/>
</dbReference>
<name>A0A7X5ULR7_9PSEU</name>
<evidence type="ECO:0000313" key="3">
    <source>
        <dbReference type="Proteomes" id="UP000545493"/>
    </source>
</evidence>
<keyword evidence="1" id="KW-0472">Membrane</keyword>
<gene>
    <name evidence="2" type="ORF">FHU38_000679</name>
</gene>